<dbReference type="GO" id="GO:0030490">
    <property type="term" value="P:maturation of SSU-rRNA"/>
    <property type="evidence" value="ECO:0007669"/>
    <property type="project" value="TreeGrafter"/>
</dbReference>
<dbReference type="GeneID" id="2907306"/>
<dbReference type="VEuPathDB" id="FungiDB:YALI0_B09119g"/>
<evidence type="ECO:0000313" key="3">
    <source>
        <dbReference type="EMBL" id="AOW01447.1"/>
    </source>
</evidence>
<dbReference type="PANTHER" id="PTHR47524">
    <property type="entry name" value="20S RRNA ACCUMULATION PROTEIN 4"/>
    <property type="match status" value="1"/>
</dbReference>
<gene>
    <name evidence="3" type="ORF">YALI1_B12243g</name>
</gene>
<dbReference type="eggNOG" id="KOG2061">
    <property type="taxonomic scope" value="Eukaryota"/>
</dbReference>
<name>A0A1D8N737_YARLL</name>
<evidence type="ECO:0000259" key="2">
    <source>
        <dbReference type="Pfam" id="PF04194"/>
    </source>
</evidence>
<feature type="domain" description="Programmed cell death protein 2 C-terminal" evidence="2">
    <location>
        <begin position="323"/>
        <end position="426"/>
    </location>
</feature>
<reference evidence="3 4" key="1">
    <citation type="journal article" date="2016" name="PLoS ONE">
        <title>Sequence Assembly of Yarrowia lipolytica Strain W29/CLIB89 Shows Transposable Element Diversity.</title>
        <authorList>
            <person name="Magnan C."/>
            <person name="Yu J."/>
            <person name="Chang I."/>
            <person name="Jahn E."/>
            <person name="Kanomata Y."/>
            <person name="Wu J."/>
            <person name="Zeller M."/>
            <person name="Oakes M."/>
            <person name="Baldi P."/>
            <person name="Sandmeyer S."/>
        </authorList>
    </citation>
    <scope>NUCLEOTIDE SEQUENCE [LARGE SCALE GENOMIC DNA]</scope>
    <source>
        <strain evidence="4">CLIB89(W29)</strain>
    </source>
</reference>
<feature type="region of interest" description="Disordered" evidence="1">
    <location>
        <begin position="132"/>
        <end position="170"/>
    </location>
</feature>
<evidence type="ECO:0000256" key="1">
    <source>
        <dbReference type="SAM" id="MobiDB-lite"/>
    </source>
</evidence>
<dbReference type="KEGG" id="yli:2907306"/>
<dbReference type="PANTHER" id="PTHR47524:SF1">
    <property type="entry name" value="20S RRNA ACCUMULATION PROTEIN 4"/>
    <property type="match status" value="1"/>
</dbReference>
<dbReference type="AlphaFoldDB" id="A0A1D8N737"/>
<protein>
    <recommendedName>
        <fullName evidence="2">Programmed cell death protein 2 C-terminal domain-containing protein</fullName>
    </recommendedName>
</protein>
<proteinExistence type="predicted"/>
<dbReference type="EMBL" id="CP017554">
    <property type="protein sequence ID" value="AOW01447.1"/>
    <property type="molecule type" value="Genomic_DNA"/>
</dbReference>
<organism evidence="3 4">
    <name type="scientific">Yarrowia lipolytica</name>
    <name type="common">Candida lipolytica</name>
    <dbReference type="NCBI Taxonomy" id="4952"/>
    <lineage>
        <taxon>Eukaryota</taxon>
        <taxon>Fungi</taxon>
        <taxon>Dikarya</taxon>
        <taxon>Ascomycota</taxon>
        <taxon>Saccharomycotina</taxon>
        <taxon>Dipodascomycetes</taxon>
        <taxon>Dipodascales</taxon>
        <taxon>Dipodascales incertae sedis</taxon>
        <taxon>Yarrowia</taxon>
    </lineage>
</organism>
<accession>A0A1D8N737</accession>
<dbReference type="RefSeq" id="XP_500669.2">
    <property type="nucleotide sequence ID" value="XM_500669.3"/>
</dbReference>
<dbReference type="VEuPathDB" id="FungiDB:YALI1_B12243g"/>
<sequence length="432" mass="49281">MHAELIKIFQHCISQGLVIHPQHTMDSDSDFEFDSDYETSTYLGFVDEPDSDDIPASPLDTRLGGQPIWLHPESPAPQELMKCLSCHKQMPMLLQAYSTLEDKYYDRVMYVFSCPEPGCRRKPGSVRALRSIRRDPEREVREKKRDAELKKIEEQQQKEKDEARAKKKEAMSNIGSNLVGEKGSNPFASANPFAAKGDNPFAKADNPFAKKAENQAVTGAEEVQKLSEEAQEVSPSPPSPTDELISSLQKTQLAEFDYKRDVSCPKFQHGHYLYTEQEYLTPESQRELPQGIKIETEADDGETTDETAEAVIDKEYEKLVNVDKHFHRFSDIVEHNPEQVVRYEFKGQPLYYADDEVSKEVTELIKSDKKAFEFQVMPNAISQVSDDIINGMEWGTIMVCVDPEDNLPELDKNNVGYAEEFVGVQWEKEHKE</sequence>
<dbReference type="Pfam" id="PF04194">
    <property type="entry name" value="PDCD2_C"/>
    <property type="match status" value="1"/>
</dbReference>
<dbReference type="GO" id="GO:0005737">
    <property type="term" value="C:cytoplasm"/>
    <property type="evidence" value="ECO:0007669"/>
    <property type="project" value="InterPro"/>
</dbReference>
<dbReference type="Proteomes" id="UP000182444">
    <property type="component" value="Chromosome 1B"/>
</dbReference>
<evidence type="ECO:0000313" key="4">
    <source>
        <dbReference type="Proteomes" id="UP000182444"/>
    </source>
</evidence>
<dbReference type="InterPro" id="IPR007320">
    <property type="entry name" value="PDCD2_C"/>
</dbReference>
<feature type="region of interest" description="Disordered" evidence="1">
    <location>
        <begin position="214"/>
        <end position="246"/>
    </location>
</feature>